<dbReference type="Gene3D" id="3.30.710.10">
    <property type="entry name" value="Potassium Channel Kv1.1, Chain A"/>
    <property type="match status" value="2"/>
</dbReference>
<evidence type="ECO:0000259" key="1">
    <source>
        <dbReference type="SMART" id="SM00225"/>
    </source>
</evidence>
<dbReference type="InterPro" id="IPR003131">
    <property type="entry name" value="T1-type_BTB"/>
</dbReference>
<dbReference type="AlphaFoldDB" id="A0AA36DVA7"/>
<keyword evidence="3" id="KW-1185">Reference proteome</keyword>
<feature type="domain" description="BTB" evidence="1">
    <location>
        <begin position="36"/>
        <end position="132"/>
    </location>
</feature>
<dbReference type="EMBL" id="CATQJL010000112">
    <property type="protein sequence ID" value="CAJ0593612.1"/>
    <property type="molecule type" value="Genomic_DNA"/>
</dbReference>
<protein>
    <recommendedName>
        <fullName evidence="1">BTB domain-containing protein</fullName>
    </recommendedName>
</protein>
<evidence type="ECO:0000313" key="2">
    <source>
        <dbReference type="EMBL" id="CAJ0593612.1"/>
    </source>
</evidence>
<feature type="domain" description="BTB" evidence="1">
    <location>
        <begin position="208"/>
        <end position="306"/>
    </location>
</feature>
<accession>A0AA36DVA7</accession>
<dbReference type="PANTHER" id="PTHR11145:SF8">
    <property type="entry name" value="RE57120P"/>
    <property type="match status" value="1"/>
</dbReference>
<organism evidence="2 3">
    <name type="scientific">Cylicocyclus nassatus</name>
    <name type="common">Nematode worm</name>
    <dbReference type="NCBI Taxonomy" id="53992"/>
    <lineage>
        <taxon>Eukaryota</taxon>
        <taxon>Metazoa</taxon>
        <taxon>Ecdysozoa</taxon>
        <taxon>Nematoda</taxon>
        <taxon>Chromadorea</taxon>
        <taxon>Rhabditida</taxon>
        <taxon>Rhabditina</taxon>
        <taxon>Rhabditomorpha</taxon>
        <taxon>Strongyloidea</taxon>
        <taxon>Strongylidae</taxon>
        <taxon>Cylicocyclus</taxon>
    </lineage>
</organism>
<dbReference type="InterPro" id="IPR011333">
    <property type="entry name" value="SKP1/BTB/POZ_sf"/>
</dbReference>
<dbReference type="SMART" id="SM00225">
    <property type="entry name" value="BTB"/>
    <property type="match status" value="2"/>
</dbReference>
<reference evidence="2" key="1">
    <citation type="submission" date="2023-07" db="EMBL/GenBank/DDBJ databases">
        <authorList>
            <consortium name="CYATHOMIX"/>
        </authorList>
    </citation>
    <scope>NUCLEOTIDE SEQUENCE</scope>
    <source>
        <strain evidence="2">N/A</strain>
    </source>
</reference>
<evidence type="ECO:0000313" key="3">
    <source>
        <dbReference type="Proteomes" id="UP001176961"/>
    </source>
</evidence>
<gene>
    <name evidence="2" type="ORF">CYNAS_LOCUS5595</name>
</gene>
<dbReference type="InterPro" id="IPR000210">
    <property type="entry name" value="BTB/POZ_dom"/>
</dbReference>
<dbReference type="Proteomes" id="UP001176961">
    <property type="component" value="Unassembled WGS sequence"/>
</dbReference>
<dbReference type="SUPFAM" id="SSF54695">
    <property type="entry name" value="POZ domain"/>
    <property type="match status" value="2"/>
</dbReference>
<dbReference type="PANTHER" id="PTHR11145">
    <property type="entry name" value="BTB/POZ DOMAIN-CONTAINING ADAPTER FOR CUL3-MEDIATED RHOA DEGRADATION PROTEIN FAMILY MEMBER"/>
    <property type="match status" value="1"/>
</dbReference>
<name>A0AA36DVA7_CYLNA</name>
<sequence length="385" mass="44042">MATLDNEADGWVRNGKGICATPACDNVDVNVVSMLVILNVGGKKFYTSLETLRKNPGPLDRSMLAEMDFMEGEEVFIDRDPTHFNYILNYLRDGTVSVNGSGSISAQLKREAQFYGLESLVQHIECQSQPTIVETLPSEVFENLTPEQVISSDDHFKEYDKLRSAPFRGVICRKFCGTSFWRQLLYPELYWKQDIFFFRDSLISTMFHPVILNLRGEKFLLNTRTLRKCPGANDLSIFLCMDLPCSGELFLDRDPELFGQIVFYLQDGRLSIRYDEHLLALLQQEAEYYGLHHLAARLRNLQPFDGELTIVADKELAISEDAVAEEGIATPSGSSGSDEEFVFETRAFHVLGKRRWWECYLDGPDWLDYGCRRTGFCGNKYLLYK</sequence>
<dbReference type="InterPro" id="IPR045068">
    <property type="entry name" value="BACURD1-3"/>
</dbReference>
<comment type="caution">
    <text evidence="2">The sequence shown here is derived from an EMBL/GenBank/DDBJ whole genome shotgun (WGS) entry which is preliminary data.</text>
</comment>
<dbReference type="GO" id="GO:0051260">
    <property type="term" value="P:protein homooligomerization"/>
    <property type="evidence" value="ECO:0007669"/>
    <property type="project" value="InterPro"/>
</dbReference>
<proteinExistence type="predicted"/>
<dbReference type="Pfam" id="PF02214">
    <property type="entry name" value="BTB_2"/>
    <property type="match status" value="2"/>
</dbReference>